<dbReference type="Proteomes" id="UP001595683">
    <property type="component" value="Unassembled WGS sequence"/>
</dbReference>
<dbReference type="PANTHER" id="PTHR30273">
    <property type="entry name" value="PERIPLASMIC SIGNAL SENSOR AND SIGMA FACTOR ACTIVATOR FECR-RELATED"/>
    <property type="match status" value="1"/>
</dbReference>
<name>A0ABV7V3Z6_9SPHN</name>
<proteinExistence type="predicted"/>
<keyword evidence="1" id="KW-1133">Transmembrane helix</keyword>
<feature type="domain" description="FecR protein" evidence="2">
    <location>
        <begin position="113"/>
        <end position="207"/>
    </location>
</feature>
<evidence type="ECO:0000313" key="3">
    <source>
        <dbReference type="EMBL" id="MFC3672116.1"/>
    </source>
</evidence>
<dbReference type="InterPro" id="IPR012373">
    <property type="entry name" value="Ferrdict_sens_TM"/>
</dbReference>
<evidence type="ECO:0000313" key="4">
    <source>
        <dbReference type="Proteomes" id="UP001595683"/>
    </source>
</evidence>
<evidence type="ECO:0000256" key="1">
    <source>
        <dbReference type="SAM" id="Phobius"/>
    </source>
</evidence>
<evidence type="ECO:0000259" key="2">
    <source>
        <dbReference type="Pfam" id="PF04773"/>
    </source>
</evidence>
<protein>
    <submittedName>
        <fullName evidence="3">FecR family protein</fullName>
    </submittedName>
</protein>
<dbReference type="EMBL" id="JBHRYE010000019">
    <property type="protein sequence ID" value="MFC3672116.1"/>
    <property type="molecule type" value="Genomic_DNA"/>
</dbReference>
<dbReference type="PIRSF" id="PIRSF018266">
    <property type="entry name" value="FecR"/>
    <property type="match status" value="1"/>
</dbReference>
<gene>
    <name evidence="3" type="ORF">ACFOOT_11840</name>
</gene>
<keyword evidence="4" id="KW-1185">Reference proteome</keyword>
<feature type="transmembrane region" description="Helical" evidence="1">
    <location>
        <begin position="88"/>
        <end position="106"/>
    </location>
</feature>
<dbReference type="InterPro" id="IPR006860">
    <property type="entry name" value="FecR"/>
</dbReference>
<keyword evidence="1" id="KW-0472">Membrane</keyword>
<dbReference type="Gene3D" id="2.60.120.1440">
    <property type="match status" value="1"/>
</dbReference>
<dbReference type="Pfam" id="PF04773">
    <property type="entry name" value="FecR"/>
    <property type="match status" value="1"/>
</dbReference>
<keyword evidence="1" id="KW-0812">Transmembrane</keyword>
<comment type="caution">
    <text evidence="3">The sequence shown here is derived from an EMBL/GenBank/DDBJ whole genome shotgun (WGS) entry which is preliminary data.</text>
</comment>
<dbReference type="PANTHER" id="PTHR30273:SF2">
    <property type="entry name" value="PROTEIN FECR"/>
    <property type="match status" value="1"/>
</dbReference>
<accession>A0ABV7V3Z6</accession>
<dbReference type="RefSeq" id="WP_191325644.1">
    <property type="nucleotide sequence ID" value="NZ_BMZP01000020.1"/>
</dbReference>
<sequence>MSKGGPEQPVEDGTAHWAAHWAARIDAEPRSAHDPDLATWLAADPRHAGALLRARATLAMFAPGAKAEPEAQPQLPQPAKTQRPRRTIALLGGVGAVAAALALALLPRGGLAVTTGVGEVRRLGLADGSALAVDARSSLHVDVARGGRREVAMEAGRALFRVTHDAAHPFQVVAGAVTITDVGTVFEVTRDEEAGTVDVIVSEGAVRVATPQGARLLVAGQRARFAARGPLPAARAVDSATLARTLGWTEGRLDLDGETLGEAMAEMNRHNQLQIALATPALAGEPLYGAFRLNDPTAFAQAVAASVGARTRQTADGLVIER</sequence>
<reference evidence="4" key="1">
    <citation type="journal article" date="2019" name="Int. J. Syst. Evol. Microbiol.">
        <title>The Global Catalogue of Microorganisms (GCM) 10K type strain sequencing project: providing services to taxonomists for standard genome sequencing and annotation.</title>
        <authorList>
            <consortium name="The Broad Institute Genomics Platform"/>
            <consortium name="The Broad Institute Genome Sequencing Center for Infectious Disease"/>
            <person name="Wu L."/>
            <person name="Ma J."/>
        </authorList>
    </citation>
    <scope>NUCLEOTIDE SEQUENCE [LARGE SCALE GENOMIC DNA]</scope>
    <source>
        <strain evidence="4">KCTC 42224</strain>
    </source>
</reference>
<organism evidence="3 4">
    <name type="scientific">Novosphingobium pokkalii</name>
    <dbReference type="NCBI Taxonomy" id="1770194"/>
    <lineage>
        <taxon>Bacteria</taxon>
        <taxon>Pseudomonadati</taxon>
        <taxon>Pseudomonadota</taxon>
        <taxon>Alphaproteobacteria</taxon>
        <taxon>Sphingomonadales</taxon>
        <taxon>Sphingomonadaceae</taxon>
        <taxon>Novosphingobium</taxon>
    </lineage>
</organism>